<organism evidence="2 3">
    <name type="scientific">Penicillium oxalicum (strain 114-2 / CGMCC 5302)</name>
    <name type="common">Penicillium decumbens</name>
    <dbReference type="NCBI Taxonomy" id="933388"/>
    <lineage>
        <taxon>Eukaryota</taxon>
        <taxon>Fungi</taxon>
        <taxon>Dikarya</taxon>
        <taxon>Ascomycota</taxon>
        <taxon>Pezizomycotina</taxon>
        <taxon>Eurotiomycetes</taxon>
        <taxon>Eurotiomycetidae</taxon>
        <taxon>Eurotiales</taxon>
        <taxon>Aspergillaceae</taxon>
        <taxon>Penicillium</taxon>
    </lineage>
</organism>
<evidence type="ECO:0000256" key="1">
    <source>
        <dbReference type="SAM" id="MobiDB-lite"/>
    </source>
</evidence>
<accession>S7ZP94</accession>
<dbReference type="EMBL" id="KB644414">
    <property type="protein sequence ID" value="EPS32204.1"/>
    <property type="molecule type" value="Genomic_DNA"/>
</dbReference>
<dbReference type="AlphaFoldDB" id="S7ZP94"/>
<feature type="compositionally biased region" description="Basic and acidic residues" evidence="1">
    <location>
        <begin position="53"/>
        <end position="63"/>
    </location>
</feature>
<evidence type="ECO:0000313" key="2">
    <source>
        <dbReference type="EMBL" id="EPS32204.1"/>
    </source>
</evidence>
<proteinExistence type="predicted"/>
<keyword evidence="3" id="KW-1185">Reference proteome</keyword>
<sequence>MAKGLYAGQAYLHLSEWVLTDTMRVESMSGDMVLHFRTLVPSQPKGSTGDNHIAWKDRSNEQTKPSHEEYIKWIGRRGQLSAGGEAEKQWLAYAVRRTVAAGRWSLVASAGQ</sequence>
<feature type="compositionally biased region" description="Polar residues" evidence="1">
    <location>
        <begin position="40"/>
        <end position="50"/>
    </location>
</feature>
<evidence type="ECO:0000313" key="3">
    <source>
        <dbReference type="Proteomes" id="UP000019376"/>
    </source>
</evidence>
<dbReference type="HOGENOM" id="CLU_2146736_0_0_1"/>
<feature type="region of interest" description="Disordered" evidence="1">
    <location>
        <begin position="40"/>
        <end position="63"/>
    </location>
</feature>
<dbReference type="Proteomes" id="UP000019376">
    <property type="component" value="Unassembled WGS sequence"/>
</dbReference>
<reference evidence="2 3" key="1">
    <citation type="journal article" date="2013" name="PLoS ONE">
        <title>Genomic and secretomic analyses reveal unique features of the lignocellulolytic enzyme system of Penicillium decumbens.</title>
        <authorList>
            <person name="Liu G."/>
            <person name="Zhang L."/>
            <person name="Wei X."/>
            <person name="Zou G."/>
            <person name="Qin Y."/>
            <person name="Ma L."/>
            <person name="Li J."/>
            <person name="Zheng H."/>
            <person name="Wang S."/>
            <person name="Wang C."/>
            <person name="Xun L."/>
            <person name="Zhao G.-P."/>
            <person name="Zhou Z."/>
            <person name="Qu Y."/>
        </authorList>
    </citation>
    <scope>NUCLEOTIDE SEQUENCE [LARGE SCALE GENOMIC DNA]</scope>
    <source>
        <strain evidence="3">114-2 / CGMCC 5302</strain>
    </source>
</reference>
<protein>
    <submittedName>
        <fullName evidence="2">Uncharacterized protein</fullName>
    </submittedName>
</protein>
<name>S7ZP94_PENO1</name>
<gene>
    <name evidence="2" type="ORF">PDE_07164</name>
</gene>